<evidence type="ECO:0000256" key="5">
    <source>
        <dbReference type="ARBA" id="ARBA00022801"/>
    </source>
</evidence>
<dbReference type="GO" id="GO:0004222">
    <property type="term" value="F:metalloendopeptidase activity"/>
    <property type="evidence" value="ECO:0007669"/>
    <property type="project" value="UniProtKB-UniRule"/>
</dbReference>
<protein>
    <recommendedName>
        <fullName evidence="10">Neutral metalloproteinase</fullName>
        <ecNumber evidence="10">3.4.24.-</ecNumber>
    </recommendedName>
</protein>
<evidence type="ECO:0000313" key="14">
    <source>
        <dbReference type="EMBL" id="CTP85326.1"/>
    </source>
</evidence>
<organism evidence="14 15">
    <name type="scientific">Xanthomonas graminis pv. arrhenatheri LMG 727</name>
    <dbReference type="NCBI Taxonomy" id="1195923"/>
    <lineage>
        <taxon>Bacteria</taxon>
        <taxon>Pseudomonadati</taxon>
        <taxon>Pseudomonadota</taxon>
        <taxon>Gammaproteobacteria</taxon>
        <taxon>Lysobacterales</taxon>
        <taxon>Lysobacteraceae</taxon>
        <taxon>Xanthomonas</taxon>
        <taxon>Xanthomonas translucens group</taxon>
        <taxon>Xanthomonas graminis</taxon>
    </lineage>
</organism>
<comment type="similarity">
    <text evidence="1 10">Belongs to the peptidase M4 family.</text>
</comment>
<evidence type="ECO:0000256" key="7">
    <source>
        <dbReference type="ARBA" id="ARBA00023049"/>
    </source>
</evidence>
<feature type="active site" description="Proton donor" evidence="9">
    <location>
        <position position="449"/>
    </location>
</feature>
<evidence type="ECO:0000313" key="15">
    <source>
        <dbReference type="Proteomes" id="UP000046187"/>
    </source>
</evidence>
<dbReference type="SUPFAM" id="SSF55486">
    <property type="entry name" value="Metalloproteases ('zincins'), catalytic domain"/>
    <property type="match status" value="1"/>
</dbReference>
<feature type="signal peptide" evidence="10">
    <location>
        <begin position="1"/>
        <end position="28"/>
    </location>
</feature>
<keyword evidence="8" id="KW-0865">Zymogen</keyword>
<dbReference type="RefSeq" id="WP_053834721.1">
    <property type="nucleotide sequence ID" value="NZ_CXOI01000019.1"/>
</dbReference>
<feature type="domain" description="Peptidase M4" evidence="11">
    <location>
        <begin position="236"/>
        <end position="374"/>
    </location>
</feature>
<dbReference type="CDD" id="cd09597">
    <property type="entry name" value="M4_TLP"/>
    <property type="match status" value="1"/>
</dbReference>
<dbReference type="Proteomes" id="UP000046187">
    <property type="component" value="Unassembled WGS sequence"/>
</dbReference>
<dbReference type="Gene3D" id="3.10.450.490">
    <property type="match status" value="1"/>
</dbReference>
<dbReference type="Pfam" id="PF02868">
    <property type="entry name" value="Peptidase_M4_C"/>
    <property type="match status" value="1"/>
</dbReference>
<dbReference type="GO" id="GO:0006508">
    <property type="term" value="P:proteolysis"/>
    <property type="evidence" value="ECO:0007669"/>
    <property type="project" value="UniProtKB-KW"/>
</dbReference>
<dbReference type="InterPro" id="IPR001570">
    <property type="entry name" value="Peptidase_M4_C_domain"/>
</dbReference>
<dbReference type="EMBL" id="CXOI01000019">
    <property type="protein sequence ID" value="CTP85326.1"/>
    <property type="molecule type" value="Genomic_DNA"/>
</dbReference>
<feature type="domain" description="FTP" evidence="13">
    <location>
        <begin position="75"/>
        <end position="123"/>
    </location>
</feature>
<evidence type="ECO:0000259" key="12">
    <source>
        <dbReference type="Pfam" id="PF02868"/>
    </source>
</evidence>
<evidence type="ECO:0000256" key="3">
    <source>
        <dbReference type="ARBA" id="ARBA00022723"/>
    </source>
</evidence>
<reference evidence="15" key="1">
    <citation type="submission" date="2015-07" db="EMBL/GenBank/DDBJ databases">
        <authorList>
            <person name="Wibberg D."/>
        </authorList>
    </citation>
    <scope>NUCLEOTIDE SEQUENCE [LARGE SCALE GENOMIC DNA]</scope>
</reference>
<evidence type="ECO:0000256" key="4">
    <source>
        <dbReference type="ARBA" id="ARBA00022729"/>
    </source>
</evidence>
<dbReference type="Gene3D" id="1.10.390.10">
    <property type="entry name" value="Neutral Protease Domain 2"/>
    <property type="match status" value="1"/>
</dbReference>
<keyword evidence="10" id="KW-0964">Secreted</keyword>
<dbReference type="Pfam" id="PF01447">
    <property type="entry name" value="Peptidase_M4"/>
    <property type="match status" value="1"/>
</dbReference>
<keyword evidence="2 10" id="KW-0645">Protease</keyword>
<dbReference type="PRINTS" id="PR00730">
    <property type="entry name" value="THERMOLYSIN"/>
</dbReference>
<keyword evidence="3" id="KW-0479">Metal-binding</keyword>
<keyword evidence="15" id="KW-1185">Reference proteome</keyword>
<accession>A0A0K2ZHU1</accession>
<dbReference type="InterPro" id="IPR050728">
    <property type="entry name" value="Zinc_Metalloprotease_M4"/>
</dbReference>
<comment type="cofactor">
    <cofactor evidence="10">
        <name>Zn(2+)</name>
        <dbReference type="ChEBI" id="CHEBI:29105"/>
    </cofactor>
</comment>
<keyword evidence="4 10" id="KW-0732">Signal</keyword>
<keyword evidence="7 10" id="KW-0482">Metalloprotease</keyword>
<feature type="chain" id="PRO_5023011987" description="Neutral metalloproteinase" evidence="10">
    <location>
        <begin position="29"/>
        <end position="525"/>
    </location>
</feature>
<keyword evidence="5 10" id="KW-0378">Hydrolase</keyword>
<feature type="domain" description="Peptidase M4 C-terminal" evidence="12">
    <location>
        <begin position="377"/>
        <end position="521"/>
    </location>
</feature>
<evidence type="ECO:0000256" key="8">
    <source>
        <dbReference type="ARBA" id="ARBA00023145"/>
    </source>
</evidence>
<dbReference type="EC" id="3.4.24.-" evidence="10"/>
<proteinExistence type="inferred from homology"/>
<evidence type="ECO:0000259" key="13">
    <source>
        <dbReference type="Pfam" id="PF07504"/>
    </source>
</evidence>
<evidence type="ECO:0000259" key="11">
    <source>
        <dbReference type="Pfam" id="PF01447"/>
    </source>
</evidence>
<evidence type="ECO:0000256" key="1">
    <source>
        <dbReference type="ARBA" id="ARBA00009388"/>
    </source>
</evidence>
<dbReference type="InterPro" id="IPR013856">
    <property type="entry name" value="Peptidase_M4_domain"/>
</dbReference>
<dbReference type="PANTHER" id="PTHR33794">
    <property type="entry name" value="BACILLOLYSIN"/>
    <property type="match status" value="1"/>
</dbReference>
<evidence type="ECO:0000256" key="6">
    <source>
        <dbReference type="ARBA" id="ARBA00022833"/>
    </source>
</evidence>
<comment type="function">
    <text evidence="10">Extracellular zinc metalloprotease.</text>
</comment>
<comment type="subcellular location">
    <subcellularLocation>
        <location evidence="10">Secreted</location>
    </subcellularLocation>
</comment>
<dbReference type="PANTHER" id="PTHR33794:SF1">
    <property type="entry name" value="BACILLOLYSIN"/>
    <property type="match status" value="1"/>
</dbReference>
<keyword evidence="6 10" id="KW-0862">Zinc</keyword>
<dbReference type="InterPro" id="IPR023612">
    <property type="entry name" value="Peptidase_M4"/>
</dbReference>
<sequence>MTQSIRRQRSLALLPSLLLALATSSAAAAERVDLHGKDLGALNSQYQAAATSLGGAPAAAAVRHAELVGLDAESALRLLSSSTDADGTVHRRYQQTFRGVPIWGEHVVVSERSDGRVRSLFGRSVAGLASELPATATAAAAALLPAERALDVAKRAALGDALAAHRIERAQAPQMIYLDDDDRAHMAYVVSFFADAPQGGAPTRPFVIVDARNGAVLRQWEGLTTRDATGPGGNVKTGQYEYGSSGSIHGFLEVDDNCRMQNSVVKSVDLNGGSSGSTAYQFACPRNTYKAINGAYSPINDAHYFGGVIEKMYRAYAGVAPLSFQLVMRVHYGTRYENAFWNGSTMNFGDGNTRFYPLVSIDVAGHEVSHGFTEQNSDLTYSGQPGGINEAYSDIAGEATEYYLKGSNDFLVGPEIFKSSGALRYMANPPQDGTSIDNAANYRSGLDVHKSSGVYNKAFYKLATTSGWNTRSAFEVFARANRLYWTPSTSFNSGACGVRTAASDLGRSVAAVTAAFSAVGVTCNQ</sequence>
<evidence type="ECO:0000256" key="9">
    <source>
        <dbReference type="PIRSR" id="PIRSR623612-1"/>
    </source>
</evidence>
<dbReference type="InterPro" id="IPR027268">
    <property type="entry name" value="Peptidase_M4/M1_CTD_sf"/>
</dbReference>
<evidence type="ECO:0000256" key="2">
    <source>
        <dbReference type="ARBA" id="ARBA00022670"/>
    </source>
</evidence>
<feature type="active site" evidence="9">
    <location>
        <position position="367"/>
    </location>
</feature>
<dbReference type="InterPro" id="IPR011096">
    <property type="entry name" value="FTP_domain"/>
</dbReference>
<gene>
    <name evidence="14" type="primary">hap</name>
    <name evidence="14" type="ORF">XTALMG727_1288</name>
</gene>
<dbReference type="Gene3D" id="3.10.170.10">
    <property type="match status" value="1"/>
</dbReference>
<dbReference type="AlphaFoldDB" id="A0A0K2ZHU1"/>
<name>A0A0K2ZHU1_9XANT</name>
<dbReference type="Gene3D" id="3.10.450.40">
    <property type="match status" value="1"/>
</dbReference>
<dbReference type="GO" id="GO:0005576">
    <property type="term" value="C:extracellular region"/>
    <property type="evidence" value="ECO:0007669"/>
    <property type="project" value="UniProtKB-SubCell"/>
</dbReference>
<dbReference type="GO" id="GO:0046872">
    <property type="term" value="F:metal ion binding"/>
    <property type="evidence" value="ECO:0007669"/>
    <property type="project" value="UniProtKB-UniRule"/>
</dbReference>
<dbReference type="Pfam" id="PF07504">
    <property type="entry name" value="FTP"/>
    <property type="match status" value="1"/>
</dbReference>
<evidence type="ECO:0000256" key="10">
    <source>
        <dbReference type="RuleBase" id="RU366073"/>
    </source>
</evidence>